<comment type="caution">
    <text evidence="5">The sequence shown here is derived from an EMBL/GenBank/DDBJ whole genome shotgun (WGS) entry which is preliminary data.</text>
</comment>
<dbReference type="PANTHER" id="PTHR48075">
    <property type="entry name" value="3-HYDROXYACYL-COA DEHYDROGENASE FAMILY PROTEIN"/>
    <property type="match status" value="1"/>
</dbReference>
<proteinExistence type="predicted"/>
<dbReference type="GO" id="GO:0006631">
    <property type="term" value="P:fatty acid metabolic process"/>
    <property type="evidence" value="ECO:0007669"/>
    <property type="project" value="InterPro"/>
</dbReference>
<evidence type="ECO:0000313" key="5">
    <source>
        <dbReference type="EMBL" id="CAI0645539.1"/>
    </source>
</evidence>
<sequence length="676" mass="74734">MWASTGRPVILQDINEKALSSAVVYVGDALTTVCAVRESHPGRVTTSTVLEESCGANPWMVIEALPEDPEIKREMLGKVDSLVPEDCIIASNSSTWPTSALRTLISRPERLLNTHYHLPPRNTYVELMTCGATDKDLMPFLKEQMRSVGFNPLALPHESVGFVFNRIWSAVKSDTLRVLQAELASPRDIDALFRDFFHAEKGPCEKMDEVGLDTVWQVERNRVNMGVVDPKKAGYTDWLEENYISRGRKKRCTESPRTDAIAEFDASSQATSAAIQSDSLTLLSQLLAPESTRSSEDGMQFDGSQPEEVDTHEDKGTLTTTSTAGGEAAVQTMDGNSPAVSAPSMPPAYTGASRDGCLRDAVESVATSKAYCFDSRGDLILKVGEAFHKGGSDFVVCSRTVARWSKVFNAMLFGGFAESIPSSRHGTWTVALPEDRIPPVFLVLAIIHGPYLTIPTVLGRDELCELLIVTEKYDMKHILGPWASKWFENLPRDDSENTTGEHRDVWIAWELGHEVGFCRILKDMLFHCRVDDAGQLLDVHGVPLLTLPCLEPSSILENMSIIRAELVEKSLGHARRVIQKYVAGGCCLGDHEVIRHSCDIDFNDRSDFISRENCDDLFLGSLVRRIRDVGLEEFVLPLATSSSYLGSIDDSSNLFEGEIIEGYVNGHDLCDPWVDI</sequence>
<evidence type="ECO:0000259" key="3">
    <source>
        <dbReference type="Pfam" id="PF00725"/>
    </source>
</evidence>
<accession>A0A9W4WAU6</accession>
<dbReference type="EMBL" id="CAMGZC010000251">
    <property type="protein sequence ID" value="CAI0645539.1"/>
    <property type="molecule type" value="Genomic_DNA"/>
</dbReference>
<evidence type="ECO:0008006" key="7">
    <source>
        <dbReference type="Google" id="ProtNLM"/>
    </source>
</evidence>
<organism evidence="5 6">
    <name type="scientific">Colletotrichum noveboracense</name>
    <dbReference type="NCBI Taxonomy" id="2664923"/>
    <lineage>
        <taxon>Eukaryota</taxon>
        <taxon>Fungi</taxon>
        <taxon>Dikarya</taxon>
        <taxon>Ascomycota</taxon>
        <taxon>Pezizomycotina</taxon>
        <taxon>Sordariomycetes</taxon>
        <taxon>Hypocreomycetidae</taxon>
        <taxon>Glomerellales</taxon>
        <taxon>Glomerellaceae</taxon>
        <taxon>Colletotrichum</taxon>
        <taxon>Colletotrichum gloeosporioides species complex</taxon>
    </lineage>
</organism>
<dbReference type="Proteomes" id="UP001152533">
    <property type="component" value="Unassembled WGS sequence"/>
</dbReference>
<dbReference type="InterPro" id="IPR006176">
    <property type="entry name" value="3-OHacyl-CoA_DH_NAD-bd"/>
</dbReference>
<dbReference type="Pfam" id="PF02737">
    <property type="entry name" value="3HCDH_N"/>
    <property type="match status" value="1"/>
</dbReference>
<gene>
    <name evidence="5" type="ORF">CGXH109_LOCUS46220</name>
</gene>
<evidence type="ECO:0000256" key="2">
    <source>
        <dbReference type="SAM" id="MobiDB-lite"/>
    </source>
</evidence>
<feature type="domain" description="3-hydroxyacyl-CoA dehydrogenase C-terminal" evidence="3">
    <location>
        <begin position="161"/>
        <end position="230"/>
    </location>
</feature>
<keyword evidence="1" id="KW-0560">Oxidoreductase</keyword>
<protein>
    <recommendedName>
        <fullName evidence="7">3-hydroxyacyl-CoA dehydrogenase</fullName>
    </recommendedName>
</protein>
<evidence type="ECO:0000259" key="4">
    <source>
        <dbReference type="Pfam" id="PF02737"/>
    </source>
</evidence>
<dbReference type="Pfam" id="PF00725">
    <property type="entry name" value="3HCDH"/>
    <property type="match status" value="1"/>
</dbReference>
<dbReference type="InterPro" id="IPR006108">
    <property type="entry name" value="3HC_DH_C"/>
</dbReference>
<feature type="domain" description="3-hydroxyacyl-CoA dehydrogenase NAD binding" evidence="4">
    <location>
        <begin position="3"/>
        <end position="154"/>
    </location>
</feature>
<feature type="region of interest" description="Disordered" evidence="2">
    <location>
        <begin position="291"/>
        <end position="353"/>
    </location>
</feature>
<dbReference type="GO" id="GO:0016616">
    <property type="term" value="F:oxidoreductase activity, acting on the CH-OH group of donors, NAD or NADP as acceptor"/>
    <property type="evidence" value="ECO:0007669"/>
    <property type="project" value="InterPro"/>
</dbReference>
<evidence type="ECO:0000313" key="6">
    <source>
        <dbReference type="Proteomes" id="UP001152533"/>
    </source>
</evidence>
<evidence type="ECO:0000256" key="1">
    <source>
        <dbReference type="ARBA" id="ARBA00023002"/>
    </source>
</evidence>
<reference evidence="5" key="1">
    <citation type="submission" date="2022-08" db="EMBL/GenBank/DDBJ databases">
        <authorList>
            <person name="Giroux E."/>
            <person name="Giroux E."/>
        </authorList>
    </citation>
    <scope>NUCLEOTIDE SEQUENCE</scope>
    <source>
        <strain evidence="5">H1091258</strain>
    </source>
</reference>
<dbReference type="InterPro" id="IPR013328">
    <property type="entry name" value="6PGD_dom2"/>
</dbReference>
<dbReference type="InterPro" id="IPR008927">
    <property type="entry name" value="6-PGluconate_DH-like_C_sf"/>
</dbReference>
<dbReference type="PANTHER" id="PTHR48075:SF3">
    <property type="entry name" value="3-HYDROXYACYL-COA DEHYDROGENASE"/>
    <property type="match status" value="1"/>
</dbReference>
<dbReference type="GO" id="GO:0070403">
    <property type="term" value="F:NAD+ binding"/>
    <property type="evidence" value="ECO:0007669"/>
    <property type="project" value="InterPro"/>
</dbReference>
<dbReference type="InterPro" id="IPR036291">
    <property type="entry name" value="NAD(P)-bd_dom_sf"/>
</dbReference>
<dbReference type="Gene3D" id="3.40.50.720">
    <property type="entry name" value="NAD(P)-binding Rossmann-like Domain"/>
    <property type="match status" value="1"/>
</dbReference>
<keyword evidence="6" id="KW-1185">Reference proteome</keyword>
<dbReference type="SUPFAM" id="SSF51735">
    <property type="entry name" value="NAD(P)-binding Rossmann-fold domains"/>
    <property type="match status" value="1"/>
</dbReference>
<name>A0A9W4WAU6_9PEZI</name>
<dbReference type="AlphaFoldDB" id="A0A9W4WAU6"/>
<dbReference type="Gene3D" id="1.10.1040.10">
    <property type="entry name" value="N-(1-d-carboxylethyl)-l-norvaline Dehydrogenase, domain 2"/>
    <property type="match status" value="1"/>
</dbReference>
<dbReference type="SUPFAM" id="SSF48179">
    <property type="entry name" value="6-phosphogluconate dehydrogenase C-terminal domain-like"/>
    <property type="match status" value="1"/>
</dbReference>